<dbReference type="GO" id="GO:0016887">
    <property type="term" value="F:ATP hydrolysis activity"/>
    <property type="evidence" value="ECO:0007669"/>
    <property type="project" value="InterPro"/>
</dbReference>
<dbReference type="EMBL" id="FUWR01000014">
    <property type="protein sequence ID" value="SKA05066.1"/>
    <property type="molecule type" value="Genomic_DNA"/>
</dbReference>
<evidence type="ECO:0000256" key="5">
    <source>
        <dbReference type="ARBA" id="ARBA00023136"/>
    </source>
</evidence>
<evidence type="ECO:0000313" key="8">
    <source>
        <dbReference type="Proteomes" id="UP000190102"/>
    </source>
</evidence>
<accession>A0A1T4QMZ8</accession>
<dbReference type="PANTHER" id="PTHR43166">
    <property type="entry name" value="AMINO ACID IMPORT ATP-BINDING PROTEIN"/>
    <property type="match status" value="1"/>
</dbReference>
<dbReference type="RefSeq" id="WP_078790728.1">
    <property type="nucleotide sequence ID" value="NZ_FUWR01000014.1"/>
</dbReference>
<evidence type="ECO:0000256" key="3">
    <source>
        <dbReference type="ARBA" id="ARBA00022448"/>
    </source>
</evidence>
<dbReference type="Pfam" id="PF00005">
    <property type="entry name" value="ABC_tran"/>
    <property type="match status" value="1"/>
</dbReference>
<keyword evidence="8" id="KW-1185">Reference proteome</keyword>
<dbReference type="STRING" id="115783.SAMN02745119_02465"/>
<dbReference type="PANTHER" id="PTHR43166:SF9">
    <property type="entry name" value="GLUTAMATE_ASPARTATE IMPORT ATP-BINDING PROTEIN GLTL"/>
    <property type="match status" value="1"/>
</dbReference>
<dbReference type="GO" id="GO:0005524">
    <property type="term" value="F:ATP binding"/>
    <property type="evidence" value="ECO:0007669"/>
    <property type="project" value="UniProtKB-KW"/>
</dbReference>
<dbReference type="SUPFAM" id="SSF52540">
    <property type="entry name" value="P-loop containing nucleoside triphosphate hydrolases"/>
    <property type="match status" value="1"/>
</dbReference>
<evidence type="ECO:0000313" key="7">
    <source>
        <dbReference type="EMBL" id="SKA05066.1"/>
    </source>
</evidence>
<dbReference type="InterPro" id="IPR027417">
    <property type="entry name" value="P-loop_NTPase"/>
</dbReference>
<keyword evidence="7" id="KW-0547">Nucleotide-binding</keyword>
<organism evidence="7 8">
    <name type="scientific">Trichlorobacter thiogenes</name>
    <dbReference type="NCBI Taxonomy" id="115783"/>
    <lineage>
        <taxon>Bacteria</taxon>
        <taxon>Pseudomonadati</taxon>
        <taxon>Thermodesulfobacteriota</taxon>
        <taxon>Desulfuromonadia</taxon>
        <taxon>Geobacterales</taxon>
        <taxon>Geobacteraceae</taxon>
        <taxon>Trichlorobacter</taxon>
    </lineage>
</organism>
<evidence type="ECO:0000256" key="4">
    <source>
        <dbReference type="ARBA" id="ARBA00022475"/>
    </source>
</evidence>
<dbReference type="AlphaFoldDB" id="A0A1T4QMZ8"/>
<proteinExistence type="inferred from homology"/>
<sequence>MPSLLELRDLTIPGIVSNLDLSLSQGQIALCRTSGEQETKQFLRTVIGESAPESGSVLFDDQPLYELDQDQLFRIRKNVATVTAQAGLISNLKVWENITLPLLYHHGIVSDQAAEKAMQLLEKLGYKGNIWALPGHLSYAERIMAAFVRAAISSPRLMVYAECLDDLPRQHRENLLTQAIALQDQADAPAALFIITGDIQLPLLVPDITCDLRYNPPQITRHT</sequence>
<dbReference type="InterPro" id="IPR003439">
    <property type="entry name" value="ABC_transporter-like_ATP-bd"/>
</dbReference>
<feature type="domain" description="ABC transporter" evidence="6">
    <location>
        <begin position="42"/>
        <end position="160"/>
    </location>
</feature>
<keyword evidence="7" id="KW-0067">ATP-binding</keyword>
<evidence type="ECO:0000259" key="6">
    <source>
        <dbReference type="Pfam" id="PF00005"/>
    </source>
</evidence>
<name>A0A1T4QMZ8_9BACT</name>
<keyword evidence="3" id="KW-0813">Transport</keyword>
<protein>
    <submittedName>
        <fullName evidence="7">Phospholipid/cholesterol/gamma-HCH transport system ATP-binding protein</fullName>
    </submittedName>
</protein>
<evidence type="ECO:0000256" key="1">
    <source>
        <dbReference type="ARBA" id="ARBA00004202"/>
    </source>
</evidence>
<reference evidence="8" key="1">
    <citation type="submission" date="2017-02" db="EMBL/GenBank/DDBJ databases">
        <authorList>
            <person name="Varghese N."/>
            <person name="Submissions S."/>
        </authorList>
    </citation>
    <scope>NUCLEOTIDE SEQUENCE [LARGE SCALE GENOMIC DNA]</scope>
    <source>
        <strain evidence="8">ATCC BAA-34</strain>
    </source>
</reference>
<dbReference type="InterPro" id="IPR050086">
    <property type="entry name" value="MetN_ABC_transporter-like"/>
</dbReference>
<dbReference type="Proteomes" id="UP000190102">
    <property type="component" value="Unassembled WGS sequence"/>
</dbReference>
<dbReference type="OrthoDB" id="5394618at2"/>
<keyword evidence="5" id="KW-0472">Membrane</keyword>
<keyword evidence="4" id="KW-1003">Cell membrane</keyword>
<dbReference type="Gene3D" id="3.40.50.300">
    <property type="entry name" value="P-loop containing nucleotide triphosphate hydrolases"/>
    <property type="match status" value="1"/>
</dbReference>
<evidence type="ECO:0000256" key="2">
    <source>
        <dbReference type="ARBA" id="ARBA00005417"/>
    </source>
</evidence>
<dbReference type="GO" id="GO:0005886">
    <property type="term" value="C:plasma membrane"/>
    <property type="evidence" value="ECO:0007669"/>
    <property type="project" value="UniProtKB-SubCell"/>
</dbReference>
<comment type="similarity">
    <text evidence="2">Belongs to the ABC transporter superfamily.</text>
</comment>
<comment type="subcellular location">
    <subcellularLocation>
        <location evidence="1">Cell membrane</location>
        <topology evidence="1">Peripheral membrane protein</topology>
    </subcellularLocation>
</comment>
<gene>
    <name evidence="7" type="ORF">SAMN02745119_02465</name>
</gene>